<feature type="domain" description="UBA" evidence="3">
    <location>
        <begin position="475"/>
        <end position="515"/>
    </location>
</feature>
<dbReference type="PANTHER" id="PTHR12948:SF3">
    <property type="entry name" value="NEDD8 ULTIMATE BUSTER 1"/>
    <property type="match status" value="1"/>
</dbReference>
<dbReference type="CDD" id="cd17062">
    <property type="entry name" value="Ubl_NUB1"/>
    <property type="match status" value="1"/>
</dbReference>
<dbReference type="OMA" id="SVCRLME"/>
<dbReference type="Proteomes" id="UP001652661">
    <property type="component" value="Chromosome 3R"/>
</dbReference>
<dbReference type="SUPFAM" id="SSF54236">
    <property type="entry name" value="Ubiquitin-like"/>
    <property type="match status" value="1"/>
</dbReference>
<dbReference type="GeneID" id="108081048"/>
<dbReference type="Gene3D" id="1.10.8.10">
    <property type="entry name" value="DNA helicase RuvA subunit, C-terminal domain"/>
    <property type="match status" value="3"/>
</dbReference>
<dbReference type="SUPFAM" id="SSF48452">
    <property type="entry name" value="TPR-like"/>
    <property type="match status" value="1"/>
</dbReference>
<proteinExistence type="predicted"/>
<dbReference type="Gene3D" id="3.10.20.90">
    <property type="entry name" value="Phosphatidylinositol 3-kinase Catalytic Subunit, Chain A, domain 1"/>
    <property type="match status" value="1"/>
</dbReference>
<evidence type="ECO:0000313" key="5">
    <source>
        <dbReference type="RefSeq" id="XP_017031507.1"/>
    </source>
</evidence>
<gene>
    <name evidence="5" type="primary">LOC108081048</name>
</gene>
<dbReference type="InterPro" id="IPR009060">
    <property type="entry name" value="UBA-like_sf"/>
</dbReference>
<dbReference type="Pfam" id="PF00627">
    <property type="entry name" value="UBA"/>
    <property type="match status" value="2"/>
</dbReference>
<feature type="region of interest" description="Disordered" evidence="2">
    <location>
        <begin position="536"/>
        <end position="558"/>
    </location>
</feature>
<keyword evidence="1" id="KW-0175">Coiled coil</keyword>
<dbReference type="InterPro" id="IPR029071">
    <property type="entry name" value="Ubiquitin-like_domsf"/>
</dbReference>
<sequence>MTQIDNTFIKLRARLRERDIKLWEEPYYLDGVGSIESEMDRLAGDLSGDLGISVSNCRCALTEMQDSALRKLAARKEFTETGLATFNVKCVDSKGGTAQMIEVKCSLGAPGSELQNEVAKKMGLPDPSHVKCISAGRIIDGQRTLAAQGVKNSQQLMVVVGSQVLGQELHERIQRIRADVEVIVDADHRFMQMEDQNGRQIFLPPDENRALLMAMSMYEKGRAAIQREQFDEALLLLLEADELFSQCNSKFLEAVDNYALLNLDIVWCYLCLKNITQLPDAQRRLEVCEKTFRLSYGEHFDRLYSIKGSSCPERALIMRLCLLQGVVFFHQNRRDEAYERLEEAGKALAELKTSDDHISLLVEMGYDESEARLALRSCAGNVDRAIQFIQERREKISEERSNSARVSQLNQELKEGNSNRGWVDPRGVSRLMEMGYERRLVVEALKRTKNNIDRSLDLLQNHSEELRANLPSTLAVDESLLSTLLQLGFQSTSARVALETTDNEFSKAVEFLLKSFASKTELLGVIRTMTKILEEHAPSGSNRTTNNNNNDPSPFANLSDSKLTLIRTALSQAKSEMETYTAFKRFNEDLSENHPDYLDLPLVQEEQILIEYRQLLER</sequence>
<feature type="domain" description="UBA" evidence="3">
    <location>
        <begin position="352"/>
        <end position="392"/>
    </location>
</feature>
<evidence type="ECO:0000256" key="1">
    <source>
        <dbReference type="SAM" id="Coils"/>
    </source>
</evidence>
<reference evidence="5" key="1">
    <citation type="submission" date="2025-08" db="UniProtKB">
        <authorList>
            <consortium name="RefSeq"/>
        </authorList>
    </citation>
    <scope>IDENTIFICATION</scope>
    <source>
        <strain evidence="5">14028-0561.14</strain>
        <tissue evidence="5">Whole fly</tissue>
    </source>
</reference>
<dbReference type="AlphaFoldDB" id="A0A6P4IRD0"/>
<keyword evidence="4" id="KW-1185">Reference proteome</keyword>
<evidence type="ECO:0000259" key="3">
    <source>
        <dbReference type="PROSITE" id="PS50030"/>
    </source>
</evidence>
<dbReference type="SMART" id="SM00165">
    <property type="entry name" value="UBA"/>
    <property type="match status" value="3"/>
</dbReference>
<evidence type="ECO:0000256" key="2">
    <source>
        <dbReference type="SAM" id="MobiDB-lite"/>
    </source>
</evidence>
<feature type="coiled-coil region" evidence="1">
    <location>
        <begin position="442"/>
        <end position="469"/>
    </location>
</feature>
<protein>
    <submittedName>
        <fullName evidence="5">NEDD8 ultimate buster 1</fullName>
    </submittedName>
</protein>
<dbReference type="InterPro" id="IPR041207">
    <property type="entry name" value="NUB1_ubiquitin-like_dom"/>
</dbReference>
<dbReference type="InterPro" id="IPR011990">
    <property type="entry name" value="TPR-like_helical_dom_sf"/>
</dbReference>
<dbReference type="RefSeq" id="XP_017031507.1">
    <property type="nucleotide sequence ID" value="XM_017176018.3"/>
</dbReference>
<dbReference type="SUPFAM" id="SSF46934">
    <property type="entry name" value="UBA-like"/>
    <property type="match status" value="3"/>
</dbReference>
<dbReference type="PANTHER" id="PTHR12948">
    <property type="entry name" value="NEDD8 ULTIMATE BUSTER-1 BS4 PROTEIN"/>
    <property type="match status" value="1"/>
</dbReference>
<name>A0A6P4IRD0_DROKI</name>
<dbReference type="CDD" id="cd14291">
    <property type="entry name" value="UBA1_NUB1_like"/>
    <property type="match status" value="1"/>
</dbReference>
<accession>A0A6P4IRD0</accession>
<organism evidence="4 5">
    <name type="scientific">Drosophila kikkawai</name>
    <name type="common">Fruit fly</name>
    <dbReference type="NCBI Taxonomy" id="30033"/>
    <lineage>
        <taxon>Eukaryota</taxon>
        <taxon>Metazoa</taxon>
        <taxon>Ecdysozoa</taxon>
        <taxon>Arthropoda</taxon>
        <taxon>Hexapoda</taxon>
        <taxon>Insecta</taxon>
        <taxon>Pterygota</taxon>
        <taxon>Neoptera</taxon>
        <taxon>Endopterygota</taxon>
        <taxon>Diptera</taxon>
        <taxon>Brachycera</taxon>
        <taxon>Muscomorpha</taxon>
        <taxon>Ephydroidea</taxon>
        <taxon>Drosophilidae</taxon>
        <taxon>Drosophila</taxon>
        <taxon>Sophophora</taxon>
    </lineage>
</organism>
<feature type="domain" description="UBA" evidence="3">
    <location>
        <begin position="422"/>
        <end position="462"/>
    </location>
</feature>
<dbReference type="Pfam" id="PF18037">
    <property type="entry name" value="Ubiquitin_5"/>
    <property type="match status" value="1"/>
</dbReference>
<dbReference type="GO" id="GO:2000058">
    <property type="term" value="P:regulation of ubiquitin-dependent protein catabolic process"/>
    <property type="evidence" value="ECO:0007669"/>
    <property type="project" value="TreeGrafter"/>
</dbReference>
<dbReference type="OrthoDB" id="434245at2759"/>
<dbReference type="InterPro" id="IPR039749">
    <property type="entry name" value="NUB1"/>
</dbReference>
<evidence type="ECO:0000313" key="4">
    <source>
        <dbReference type="Proteomes" id="UP001652661"/>
    </source>
</evidence>
<dbReference type="InterPro" id="IPR015940">
    <property type="entry name" value="UBA"/>
</dbReference>
<dbReference type="PROSITE" id="PS50030">
    <property type="entry name" value="UBA"/>
    <property type="match status" value="3"/>
</dbReference>